<dbReference type="InterPro" id="IPR002654">
    <property type="entry name" value="Glyco_trans_25"/>
</dbReference>
<sequence length="441" mass="47308">MIVTKGRQPLVIAALAGVVVFLLLLSKTAVPTASSSSVAQGKVVTHDGHVSTDAISDIQNRTLGFGAILLLSLPTRSDRQDAMSLLASETNFTITDTIPGVFSKDVDEKAYPPGPGREKMATERYFPYLGSWRSHMNLFRYIVDNNIESALVLEDDVDWDFHLRTQLSAFAVGLRQSPLRRPYTADEIANYPYGADWDMLHFAASKIHTAPAPRDKARTVYNDPFRAPTSVVKDACTDRGWFCFIELMKDAGVDEGRRAIVPTFDTVGLSAFAVSLRGAKRLLYYLSYKELVDTLDLSISDAFQKGHLRGWTVIPPIMAEWKTNGIGDSDLKIFDDKFPKGQGNSVGSSAAMHWSMRAGIKSTIEGGSYWEEEETSWKMASQGISGVAGASSPASLAAPAVAAPAAAKPVAAVPAANPGIPVAAVPAAPVVANAAAPGDGF</sequence>
<gene>
    <name evidence="2" type="ORF">BZA70DRAFT_309322</name>
</gene>
<name>A0ABR1FBN5_9ASCO</name>
<dbReference type="GeneID" id="90040392"/>
<feature type="domain" description="Glycosyl transferase family 25" evidence="1">
    <location>
        <begin position="68"/>
        <end position="160"/>
    </location>
</feature>
<dbReference type="RefSeq" id="XP_064769496.1">
    <property type="nucleotide sequence ID" value="XM_064914880.1"/>
</dbReference>
<accession>A0ABR1FBN5</accession>
<protein>
    <recommendedName>
        <fullName evidence="1">Glycosyl transferase family 25 domain-containing protein</fullName>
    </recommendedName>
</protein>
<evidence type="ECO:0000313" key="3">
    <source>
        <dbReference type="Proteomes" id="UP001498771"/>
    </source>
</evidence>
<organism evidence="2 3">
    <name type="scientific">Myxozyma melibiosi</name>
    <dbReference type="NCBI Taxonomy" id="54550"/>
    <lineage>
        <taxon>Eukaryota</taxon>
        <taxon>Fungi</taxon>
        <taxon>Dikarya</taxon>
        <taxon>Ascomycota</taxon>
        <taxon>Saccharomycotina</taxon>
        <taxon>Lipomycetes</taxon>
        <taxon>Lipomycetales</taxon>
        <taxon>Lipomycetaceae</taxon>
        <taxon>Myxozyma</taxon>
    </lineage>
</organism>
<evidence type="ECO:0000259" key="1">
    <source>
        <dbReference type="Pfam" id="PF01755"/>
    </source>
</evidence>
<dbReference type="Pfam" id="PF01755">
    <property type="entry name" value="Glyco_transf_25"/>
    <property type="match status" value="1"/>
</dbReference>
<dbReference type="EMBL" id="JBBJBU010000002">
    <property type="protein sequence ID" value="KAK7206463.1"/>
    <property type="molecule type" value="Genomic_DNA"/>
</dbReference>
<reference evidence="2 3" key="1">
    <citation type="submission" date="2024-03" db="EMBL/GenBank/DDBJ databases">
        <title>Genome-scale model development and genomic sequencing of the oleaginous clade Lipomyces.</title>
        <authorList>
            <consortium name="Lawrence Berkeley National Laboratory"/>
            <person name="Czajka J.J."/>
            <person name="Han Y."/>
            <person name="Kim J."/>
            <person name="Mondo S.J."/>
            <person name="Hofstad B.A."/>
            <person name="Robles A."/>
            <person name="Haridas S."/>
            <person name="Riley R."/>
            <person name="LaButti K."/>
            <person name="Pangilinan J."/>
            <person name="Andreopoulos W."/>
            <person name="Lipzen A."/>
            <person name="Yan J."/>
            <person name="Wang M."/>
            <person name="Ng V."/>
            <person name="Grigoriev I.V."/>
            <person name="Spatafora J.W."/>
            <person name="Magnuson J.K."/>
            <person name="Baker S.E."/>
            <person name="Pomraning K.R."/>
        </authorList>
    </citation>
    <scope>NUCLEOTIDE SEQUENCE [LARGE SCALE GENOMIC DNA]</scope>
    <source>
        <strain evidence="2 3">Phaff 52-87</strain>
    </source>
</reference>
<evidence type="ECO:0000313" key="2">
    <source>
        <dbReference type="EMBL" id="KAK7206463.1"/>
    </source>
</evidence>
<dbReference type="CDD" id="cd06532">
    <property type="entry name" value="Glyco_transf_25"/>
    <property type="match status" value="1"/>
</dbReference>
<comment type="caution">
    <text evidence="2">The sequence shown here is derived from an EMBL/GenBank/DDBJ whole genome shotgun (WGS) entry which is preliminary data.</text>
</comment>
<keyword evidence="3" id="KW-1185">Reference proteome</keyword>
<proteinExistence type="predicted"/>
<dbReference type="Proteomes" id="UP001498771">
    <property type="component" value="Unassembled WGS sequence"/>
</dbReference>